<sequence length="484" mass="53376">MGKHYQRKKLVRGLQQGLATVAAMAVLGIGVNAVAFEIPTDNEDVVIHWDNTFRYTLAQRLKGQNKDLIGSINHDDGNRNFDVGIVSSRLDLLSETDLVYKKDFGFRLSGALWYDPIYKAGLDNRSPQTSNHLEKGQPSPGLNQYTKRRFAGPDGELLDAFVFGKLNIGDVPINVRAGRHTIYWGEAFFPAAGSNGISYGQSPIDMAKALAMPGVELKEIFRPLNQVSVQVQPTNELTIAGQYYLEWESNIFPEGGSYLGMVDGWMNSGESFIFPGPPGGPPLVWVPNGGDHRPSDMRDWGIKVAYSPEWLNGTLGFHYRNFSDKMPQVLMDASGYHNDYKSNISLYGISFAKQILGVSVGSELSYRRNMPLTSQWFAPAGARGDTMHAVVNFLTLLPKTPLFDTGSAILEFAYGRWNRVSENGQYFTGRAGTNIFGQPTNLGIGHATRDNSTVTVNLVPEWKQVLPGVDLAMPLNFSVGMHGN</sequence>
<proteinExistence type="predicted"/>
<protein>
    <submittedName>
        <fullName evidence="2">Uncharacterized protein DUF1302</fullName>
    </submittedName>
</protein>
<evidence type="ECO:0000313" key="3">
    <source>
        <dbReference type="Proteomes" id="UP000319449"/>
    </source>
</evidence>
<dbReference type="RefSeq" id="WP_170242101.1">
    <property type="nucleotide sequence ID" value="NZ_VLLN01000052.1"/>
</dbReference>
<evidence type="ECO:0000313" key="2">
    <source>
        <dbReference type="EMBL" id="TWJ11344.1"/>
    </source>
</evidence>
<gene>
    <name evidence="2" type="ORF">JN12_04025</name>
</gene>
<dbReference type="InterPro" id="IPR010727">
    <property type="entry name" value="DUF1302"/>
</dbReference>
<feature type="non-terminal residue" evidence="2">
    <location>
        <position position="484"/>
    </location>
</feature>
<dbReference type="Pfam" id="PF06980">
    <property type="entry name" value="DUF1302"/>
    <property type="match status" value="1"/>
</dbReference>
<reference evidence="2 3" key="1">
    <citation type="submission" date="2019-07" db="EMBL/GenBank/DDBJ databases">
        <title>Genomic Encyclopedia of Archaeal and Bacterial Type Strains, Phase II (KMG-II): from individual species to whole genera.</title>
        <authorList>
            <person name="Goeker M."/>
        </authorList>
    </citation>
    <scope>NUCLEOTIDE SEQUENCE [LARGE SCALE GENOMIC DNA]</scope>
    <source>
        <strain evidence="2 3">ATCC BAA-1139</strain>
    </source>
</reference>
<accession>A0A562V0D0</accession>
<dbReference type="EMBL" id="VLLN01000052">
    <property type="protein sequence ID" value="TWJ11344.1"/>
    <property type="molecule type" value="Genomic_DNA"/>
</dbReference>
<organism evidence="2 3">
    <name type="scientific">Geobacter argillaceus</name>
    <dbReference type="NCBI Taxonomy" id="345631"/>
    <lineage>
        <taxon>Bacteria</taxon>
        <taxon>Pseudomonadati</taxon>
        <taxon>Thermodesulfobacteriota</taxon>
        <taxon>Desulfuromonadia</taxon>
        <taxon>Geobacterales</taxon>
        <taxon>Geobacteraceae</taxon>
        <taxon>Geobacter</taxon>
    </lineage>
</organism>
<dbReference type="AlphaFoldDB" id="A0A562V0D0"/>
<keyword evidence="3" id="KW-1185">Reference proteome</keyword>
<feature type="region of interest" description="Disordered" evidence="1">
    <location>
        <begin position="125"/>
        <end position="146"/>
    </location>
</feature>
<dbReference type="Proteomes" id="UP000319449">
    <property type="component" value="Unassembled WGS sequence"/>
</dbReference>
<evidence type="ECO:0000256" key="1">
    <source>
        <dbReference type="SAM" id="MobiDB-lite"/>
    </source>
</evidence>
<name>A0A562V0D0_9BACT</name>
<comment type="caution">
    <text evidence="2">The sequence shown here is derived from an EMBL/GenBank/DDBJ whole genome shotgun (WGS) entry which is preliminary data.</text>
</comment>